<sequence length="152" mass="16541">MKCIEGDLLKLASQGHFDVIIHGCNCFCTMGAGIAKAIRDQYPTAYDADLATEKGSRDKLGTYSSIEVSIGDRRLTVVNAYTQFNYRGPGIKADYDAIRQVFRKIKDDFAGGRIGYPMLGAGLAGGDWDTIKAIISAELDGEDHTLVVFKPL</sequence>
<dbReference type="InterPro" id="IPR043472">
    <property type="entry name" value="Macro_dom-like"/>
</dbReference>
<evidence type="ECO:0000313" key="4">
    <source>
        <dbReference type="Proteomes" id="UP000318081"/>
    </source>
</evidence>
<name>A0ABX5XT72_9BACT</name>
<organism evidence="3 4">
    <name type="scientific">Stieleria magnilauensis</name>
    <dbReference type="NCBI Taxonomy" id="2527963"/>
    <lineage>
        <taxon>Bacteria</taxon>
        <taxon>Pseudomonadati</taxon>
        <taxon>Planctomycetota</taxon>
        <taxon>Planctomycetia</taxon>
        <taxon>Pirellulales</taxon>
        <taxon>Pirellulaceae</taxon>
        <taxon>Stieleria</taxon>
    </lineage>
</organism>
<reference evidence="3 4" key="1">
    <citation type="submission" date="2019-02" db="EMBL/GenBank/DDBJ databases">
        <title>Deep-cultivation of Planctomycetes and their phenomic and genomic characterization uncovers novel biology.</title>
        <authorList>
            <person name="Wiegand S."/>
            <person name="Jogler M."/>
            <person name="Boedeker C."/>
            <person name="Pinto D."/>
            <person name="Vollmers J."/>
            <person name="Rivas-Marin E."/>
            <person name="Kohn T."/>
            <person name="Peeters S.H."/>
            <person name="Heuer A."/>
            <person name="Rast P."/>
            <person name="Oberbeckmann S."/>
            <person name="Bunk B."/>
            <person name="Jeske O."/>
            <person name="Meyerdierks A."/>
            <person name="Storesund J.E."/>
            <person name="Kallscheuer N."/>
            <person name="Luecker S."/>
            <person name="Lage O.M."/>
            <person name="Pohl T."/>
            <person name="Merkel B.J."/>
            <person name="Hornburger P."/>
            <person name="Mueller R.-W."/>
            <person name="Bruemmer F."/>
            <person name="Labrenz M."/>
            <person name="Spormann A.M."/>
            <person name="Op den Camp H."/>
            <person name="Overmann J."/>
            <person name="Amann R."/>
            <person name="Jetten M.S.M."/>
            <person name="Mascher T."/>
            <person name="Medema M.H."/>
            <person name="Devos D.P."/>
            <person name="Kaster A.-K."/>
            <person name="Ovreas L."/>
            <person name="Rohde M."/>
            <person name="Galperin M.Y."/>
            <person name="Jogler C."/>
        </authorList>
    </citation>
    <scope>NUCLEOTIDE SEQUENCE [LARGE SCALE GENOMIC DNA]</scope>
    <source>
        <strain evidence="3 4">TBK1r</strain>
    </source>
</reference>
<dbReference type="InterPro" id="IPR050892">
    <property type="entry name" value="ADP-ribose_metab_enzymes"/>
</dbReference>
<accession>A0ABX5XT72</accession>
<keyword evidence="4" id="KW-1185">Reference proteome</keyword>
<gene>
    <name evidence="3" type="ORF">TBK1r_41670</name>
</gene>
<comment type="catalytic activity">
    <reaction evidence="1">
        <text>an N-(ADP-alpha-D-ribosyl)-thymidine in DNA + H2O = a thymidine in DNA + ADP-D-ribose</text>
        <dbReference type="Rhea" id="RHEA:71655"/>
        <dbReference type="Rhea" id="RHEA-COMP:13556"/>
        <dbReference type="Rhea" id="RHEA-COMP:18051"/>
        <dbReference type="ChEBI" id="CHEBI:15377"/>
        <dbReference type="ChEBI" id="CHEBI:57967"/>
        <dbReference type="ChEBI" id="CHEBI:137386"/>
        <dbReference type="ChEBI" id="CHEBI:191199"/>
    </reaction>
    <physiologicalReaction direction="left-to-right" evidence="1">
        <dbReference type="Rhea" id="RHEA:71656"/>
    </physiologicalReaction>
</comment>
<dbReference type="SUPFAM" id="SSF52949">
    <property type="entry name" value="Macro domain-like"/>
    <property type="match status" value="1"/>
</dbReference>
<evidence type="ECO:0000256" key="1">
    <source>
        <dbReference type="ARBA" id="ARBA00035885"/>
    </source>
</evidence>
<dbReference type="InterPro" id="IPR002589">
    <property type="entry name" value="Macro_dom"/>
</dbReference>
<dbReference type="PANTHER" id="PTHR12521">
    <property type="entry name" value="PROTEIN C6ORF130"/>
    <property type="match status" value="1"/>
</dbReference>
<evidence type="ECO:0000259" key="2">
    <source>
        <dbReference type="PROSITE" id="PS51154"/>
    </source>
</evidence>
<dbReference type="EMBL" id="CP036432">
    <property type="protein sequence ID" value="QDV85213.1"/>
    <property type="molecule type" value="Genomic_DNA"/>
</dbReference>
<dbReference type="RefSeq" id="WP_145214569.1">
    <property type="nucleotide sequence ID" value="NZ_CP036432.1"/>
</dbReference>
<proteinExistence type="predicted"/>
<protein>
    <submittedName>
        <fullName evidence="3">Macro domain protein</fullName>
    </submittedName>
</protein>
<dbReference type="Gene3D" id="3.40.220.10">
    <property type="entry name" value="Leucine Aminopeptidase, subunit E, domain 1"/>
    <property type="match status" value="1"/>
</dbReference>
<dbReference type="PANTHER" id="PTHR12521:SF0">
    <property type="entry name" value="ADP-RIBOSE GLYCOHYDROLASE OARD1"/>
    <property type="match status" value="1"/>
</dbReference>
<dbReference type="PROSITE" id="PS51154">
    <property type="entry name" value="MACRO"/>
    <property type="match status" value="1"/>
</dbReference>
<dbReference type="SMART" id="SM00506">
    <property type="entry name" value="A1pp"/>
    <property type="match status" value="1"/>
</dbReference>
<evidence type="ECO:0000313" key="3">
    <source>
        <dbReference type="EMBL" id="QDV85213.1"/>
    </source>
</evidence>
<dbReference type="Proteomes" id="UP000318081">
    <property type="component" value="Chromosome"/>
</dbReference>
<feature type="domain" description="Macro" evidence="2">
    <location>
        <begin position="1"/>
        <end position="152"/>
    </location>
</feature>